<keyword evidence="2" id="KW-1185">Reference proteome</keyword>
<comment type="caution">
    <text evidence="1">The sequence shown here is derived from an EMBL/GenBank/DDBJ whole genome shotgun (WGS) entry which is preliminary data.</text>
</comment>
<sequence length="123" mass="13880">MTCGISGSSRQTRQIGCHSHRLIVCIEGIIRTEIETKQAQKSMGYLDDWRLGLNSTTMPLLAVAVAGKTENAYANDEESSRSKAGNRDKLEMKRSDKEIEIYEISWIKRCNQLRQRKGMEAAS</sequence>
<protein>
    <submittedName>
        <fullName evidence="1">Uncharacterized protein</fullName>
    </submittedName>
</protein>
<dbReference type="AlphaFoldDB" id="A0A2A2L751"/>
<gene>
    <name evidence="1" type="ORF">WR25_22637</name>
</gene>
<dbReference type="EMBL" id="LIAE01007094">
    <property type="protein sequence ID" value="PAV82003.1"/>
    <property type="molecule type" value="Genomic_DNA"/>
</dbReference>
<dbReference type="Proteomes" id="UP000218231">
    <property type="component" value="Unassembled WGS sequence"/>
</dbReference>
<reference evidence="1 2" key="1">
    <citation type="journal article" date="2017" name="Curr. Biol.">
        <title>Genome architecture and evolution of a unichromosomal asexual nematode.</title>
        <authorList>
            <person name="Fradin H."/>
            <person name="Zegar C."/>
            <person name="Gutwein M."/>
            <person name="Lucas J."/>
            <person name="Kovtun M."/>
            <person name="Corcoran D."/>
            <person name="Baugh L.R."/>
            <person name="Kiontke K."/>
            <person name="Gunsalus K."/>
            <person name="Fitch D.H."/>
            <person name="Piano F."/>
        </authorList>
    </citation>
    <scope>NUCLEOTIDE SEQUENCE [LARGE SCALE GENOMIC DNA]</scope>
    <source>
        <strain evidence="1">PF1309</strain>
    </source>
</reference>
<proteinExistence type="predicted"/>
<accession>A0A2A2L751</accession>
<evidence type="ECO:0000313" key="2">
    <source>
        <dbReference type="Proteomes" id="UP000218231"/>
    </source>
</evidence>
<name>A0A2A2L751_9BILA</name>
<organism evidence="1 2">
    <name type="scientific">Diploscapter pachys</name>
    <dbReference type="NCBI Taxonomy" id="2018661"/>
    <lineage>
        <taxon>Eukaryota</taxon>
        <taxon>Metazoa</taxon>
        <taxon>Ecdysozoa</taxon>
        <taxon>Nematoda</taxon>
        <taxon>Chromadorea</taxon>
        <taxon>Rhabditida</taxon>
        <taxon>Rhabditina</taxon>
        <taxon>Rhabditomorpha</taxon>
        <taxon>Rhabditoidea</taxon>
        <taxon>Rhabditidae</taxon>
        <taxon>Diploscapter</taxon>
    </lineage>
</organism>
<evidence type="ECO:0000313" key="1">
    <source>
        <dbReference type="EMBL" id="PAV82003.1"/>
    </source>
</evidence>